<evidence type="ECO:0000256" key="1">
    <source>
        <dbReference type="SAM" id="MobiDB-lite"/>
    </source>
</evidence>
<feature type="region of interest" description="Disordered" evidence="1">
    <location>
        <begin position="33"/>
        <end position="69"/>
    </location>
</feature>
<evidence type="ECO:0000313" key="2">
    <source>
        <dbReference type="EMBL" id="CAG6391741.1"/>
    </source>
</evidence>
<dbReference type="AlphaFoldDB" id="A0A9W4DI26"/>
<dbReference type="EMBL" id="CAJSLV010000035">
    <property type="protein sequence ID" value="CAG6391741.1"/>
    <property type="molecule type" value="Genomic_DNA"/>
</dbReference>
<evidence type="ECO:0000313" key="3">
    <source>
        <dbReference type="Proteomes" id="UP001152519"/>
    </source>
</evidence>
<comment type="caution">
    <text evidence="2">The sequence shown here is derived from an EMBL/GenBank/DDBJ whole genome shotgun (WGS) entry which is preliminary data.</text>
</comment>
<name>A0A9W4DI26_9ACTN</name>
<keyword evidence="3" id="KW-1185">Reference proteome</keyword>
<gene>
    <name evidence="2" type="ORF">SCOCK_130145</name>
</gene>
<dbReference type="Proteomes" id="UP001152519">
    <property type="component" value="Unassembled WGS sequence"/>
</dbReference>
<reference evidence="2" key="1">
    <citation type="submission" date="2021-05" db="EMBL/GenBank/DDBJ databases">
        <authorList>
            <person name="Arsene-Ploetze F."/>
        </authorList>
    </citation>
    <scope>NUCLEOTIDE SEQUENCE</scope>
    <source>
        <strain evidence="2">DSM 42138</strain>
    </source>
</reference>
<accession>A0A9W4DI26</accession>
<proteinExistence type="predicted"/>
<protein>
    <submittedName>
        <fullName evidence="2">Uncharacterized protein</fullName>
    </submittedName>
</protein>
<sequence>MILPFRRRRGFIPPIHSLNKRVQAHSVVRLPRGMPPLTGGLPVHSLGGRPRASADHCARSGVSPPSPPP</sequence>
<organism evidence="2 3">
    <name type="scientific">Actinacidiphila cocklensis</name>
    <dbReference type="NCBI Taxonomy" id="887465"/>
    <lineage>
        <taxon>Bacteria</taxon>
        <taxon>Bacillati</taxon>
        <taxon>Actinomycetota</taxon>
        <taxon>Actinomycetes</taxon>
        <taxon>Kitasatosporales</taxon>
        <taxon>Streptomycetaceae</taxon>
        <taxon>Actinacidiphila</taxon>
    </lineage>
</organism>